<dbReference type="EMBL" id="JARIHO010000079">
    <property type="protein sequence ID" value="KAJ7310185.1"/>
    <property type="molecule type" value="Genomic_DNA"/>
</dbReference>
<feature type="region of interest" description="Disordered" evidence="1">
    <location>
        <begin position="1"/>
        <end position="27"/>
    </location>
</feature>
<dbReference type="EMBL" id="JARIHO010000010">
    <property type="protein sequence ID" value="KAJ7354069.1"/>
    <property type="molecule type" value="Genomic_DNA"/>
</dbReference>
<evidence type="ECO:0000313" key="3">
    <source>
        <dbReference type="EMBL" id="KAJ7310651.1"/>
    </source>
</evidence>
<name>A0AAD6Z7W6_9AGAR</name>
<organism evidence="3 5">
    <name type="scientific">Mycena albidolilacea</name>
    <dbReference type="NCBI Taxonomy" id="1033008"/>
    <lineage>
        <taxon>Eukaryota</taxon>
        <taxon>Fungi</taxon>
        <taxon>Dikarya</taxon>
        <taxon>Basidiomycota</taxon>
        <taxon>Agaricomycotina</taxon>
        <taxon>Agaricomycetes</taxon>
        <taxon>Agaricomycetidae</taxon>
        <taxon>Agaricales</taxon>
        <taxon>Marasmiineae</taxon>
        <taxon>Mycenaceae</taxon>
        <taxon>Mycena</taxon>
    </lineage>
</organism>
<dbReference type="Proteomes" id="UP001218218">
    <property type="component" value="Unassembled WGS sequence"/>
</dbReference>
<keyword evidence="5" id="KW-1185">Reference proteome</keyword>
<accession>A0AAD6Z7W6</accession>
<dbReference type="AlphaFoldDB" id="A0AAD6Z7W6"/>
<comment type="caution">
    <text evidence="3">The sequence shown here is derived from an EMBL/GenBank/DDBJ whole genome shotgun (WGS) entry which is preliminary data.</text>
</comment>
<reference evidence="3" key="1">
    <citation type="submission" date="2023-03" db="EMBL/GenBank/DDBJ databases">
        <title>Massive genome expansion in bonnet fungi (Mycena s.s.) driven by repeated elements and novel gene families across ecological guilds.</title>
        <authorList>
            <consortium name="Lawrence Berkeley National Laboratory"/>
            <person name="Harder C.B."/>
            <person name="Miyauchi S."/>
            <person name="Viragh M."/>
            <person name="Kuo A."/>
            <person name="Thoen E."/>
            <person name="Andreopoulos B."/>
            <person name="Lu D."/>
            <person name="Skrede I."/>
            <person name="Drula E."/>
            <person name="Henrissat B."/>
            <person name="Morin E."/>
            <person name="Kohler A."/>
            <person name="Barry K."/>
            <person name="LaButti K."/>
            <person name="Morin E."/>
            <person name="Salamov A."/>
            <person name="Lipzen A."/>
            <person name="Mereny Z."/>
            <person name="Hegedus B."/>
            <person name="Baldrian P."/>
            <person name="Stursova M."/>
            <person name="Weitz H."/>
            <person name="Taylor A."/>
            <person name="Grigoriev I.V."/>
            <person name="Nagy L.G."/>
            <person name="Martin F."/>
            <person name="Kauserud H."/>
        </authorList>
    </citation>
    <scope>NUCLEOTIDE SEQUENCE</scope>
    <source>
        <strain evidence="3">CBHHK002</strain>
    </source>
</reference>
<proteinExistence type="predicted"/>
<gene>
    <name evidence="4" type="ORF">DFH08DRAFT_691325</name>
    <name evidence="3" type="ORF">DFH08DRAFT_718717</name>
    <name evidence="2" type="ORF">DFH08DRAFT_718986</name>
</gene>
<dbReference type="EMBL" id="JARIHO010000078">
    <property type="protein sequence ID" value="KAJ7310651.1"/>
    <property type="molecule type" value="Genomic_DNA"/>
</dbReference>
<evidence type="ECO:0000313" key="2">
    <source>
        <dbReference type="EMBL" id="KAJ7310185.1"/>
    </source>
</evidence>
<feature type="non-terminal residue" evidence="3">
    <location>
        <position position="1"/>
    </location>
</feature>
<sequence>CKSKTKGTTRYQTNKDGSKAGDRASTGNLTKHATKCWGKDVVKARMKGVEAQGTDGSIFSAFARASERPVAASDRTLTEAELRHILAAGRPEYSLPRRRIVARDLHAAYERSREYVMNLLQEYPGRLSFGTDAWTSPNHRAFVAWIVHLQHEGELLSFPLDVYEVPEVRDPFQSILLILFSNIVLVAHRGGSCAGIR</sequence>
<protein>
    <submittedName>
        <fullName evidence="3">Uncharacterized protein</fullName>
    </submittedName>
</protein>
<evidence type="ECO:0000256" key="1">
    <source>
        <dbReference type="SAM" id="MobiDB-lite"/>
    </source>
</evidence>
<evidence type="ECO:0000313" key="4">
    <source>
        <dbReference type="EMBL" id="KAJ7354069.1"/>
    </source>
</evidence>
<evidence type="ECO:0000313" key="5">
    <source>
        <dbReference type="Proteomes" id="UP001218218"/>
    </source>
</evidence>